<dbReference type="InterPro" id="IPR000730">
    <property type="entry name" value="Pr_cel_nuc_antig"/>
</dbReference>
<dbReference type="PANTHER" id="PTHR11352:SF0">
    <property type="entry name" value="PROLIFERATING CELL NUCLEAR ANTIGEN"/>
    <property type="match status" value="1"/>
</dbReference>
<evidence type="ECO:0000313" key="2">
    <source>
        <dbReference type="EMBL" id="QYA18677.1"/>
    </source>
</evidence>
<proteinExistence type="predicted"/>
<gene>
    <name evidence="2" type="ORF">KOM_12_409</name>
</gene>
<feature type="region of interest" description="Disordered" evidence="1">
    <location>
        <begin position="1"/>
        <end position="25"/>
    </location>
</feature>
<dbReference type="GO" id="GO:0003677">
    <property type="term" value="F:DNA binding"/>
    <property type="evidence" value="ECO:0007669"/>
    <property type="project" value="InterPro"/>
</dbReference>
<dbReference type="InterPro" id="IPR046938">
    <property type="entry name" value="DNA_clamp_sf"/>
</dbReference>
<protein>
    <submittedName>
        <fullName evidence="2">Proliferating cellular nuclear antigen</fullName>
    </submittedName>
</protein>
<accession>A0A8F8KRJ2</accession>
<feature type="compositionally biased region" description="Basic and acidic residues" evidence="1">
    <location>
        <begin position="243"/>
        <end position="267"/>
    </location>
</feature>
<dbReference type="GO" id="GO:0030337">
    <property type="term" value="F:DNA polymerase processivity factor activity"/>
    <property type="evidence" value="ECO:0007669"/>
    <property type="project" value="InterPro"/>
</dbReference>
<organism evidence="2">
    <name type="scientific">Clandestinovirus</name>
    <dbReference type="NCBI Taxonomy" id="2831644"/>
    <lineage>
        <taxon>Viruses</taxon>
    </lineage>
</organism>
<dbReference type="SUPFAM" id="SSF55979">
    <property type="entry name" value="DNA clamp"/>
    <property type="match status" value="2"/>
</dbReference>
<feature type="region of interest" description="Disordered" evidence="1">
    <location>
        <begin position="226"/>
        <end position="293"/>
    </location>
</feature>
<dbReference type="EMBL" id="MZ420154">
    <property type="protein sequence ID" value="QYA18677.1"/>
    <property type="molecule type" value="Genomic_DNA"/>
</dbReference>
<feature type="compositionally biased region" description="Basic and acidic residues" evidence="1">
    <location>
        <begin position="226"/>
        <end position="236"/>
    </location>
</feature>
<dbReference type="PANTHER" id="PTHR11352">
    <property type="entry name" value="PROLIFERATING CELL NUCLEAR ANTIGEN"/>
    <property type="match status" value="1"/>
</dbReference>
<sequence length="364" mass="41428">MNNTNDYEVISTRQKPGSAKEPHVSVQNPFDISQPEKYAVCMTTSSVKFLTQIFDILRVPIQELFLYFTPNGMSIFQYDADNTLLVSFKMDKGLDIHCPKRIRVKFQLRLLLNHLKKIKDDDSIISFIVQDKSILKLHLVVTKSRDSQSTARVFHVPLIADESEDPKPFSCTWKGIIQISSKEFFADIHDTDGIDNLITFYYDEKGYVISSEDDLGNAVEIYRPVERKEKNADDQKALPNESQKSEDDADAKPSKKRKRDDGDEKKGSSTKKRKVAEGQEVHLYTDTASGDSSEIKLKPREYPARFVTAIAKGATLCETVQLSMSPKGPLRIIYDIPHMGCLKFIQCQHVPPNEEHEFDLPNGY</sequence>
<dbReference type="GO" id="GO:0006275">
    <property type="term" value="P:regulation of DNA replication"/>
    <property type="evidence" value="ECO:0007669"/>
    <property type="project" value="InterPro"/>
</dbReference>
<dbReference type="GO" id="GO:0006272">
    <property type="term" value="P:leading strand elongation"/>
    <property type="evidence" value="ECO:0007669"/>
    <property type="project" value="TreeGrafter"/>
</dbReference>
<evidence type="ECO:0000256" key="1">
    <source>
        <dbReference type="SAM" id="MobiDB-lite"/>
    </source>
</evidence>
<reference evidence="2" key="1">
    <citation type="submission" date="2021-06" db="EMBL/GenBank/DDBJ databases">
        <authorList>
            <person name="Rolland C."/>
        </authorList>
    </citation>
    <scope>NUCLEOTIDE SEQUENCE</scope>
    <source>
        <strain evidence="2">347.936635</strain>
    </source>
</reference>
<name>A0A8F8KRJ2_9VIRU</name>
<feature type="compositionally biased region" description="Polar residues" evidence="1">
    <location>
        <begin position="1"/>
        <end position="15"/>
    </location>
</feature>
<dbReference type="Gene3D" id="3.70.10.10">
    <property type="match status" value="1"/>
</dbReference>